<keyword evidence="3" id="KW-1185">Reference proteome</keyword>
<evidence type="ECO:0000313" key="3">
    <source>
        <dbReference type="Proteomes" id="UP001234787"/>
    </source>
</evidence>
<name>A0AAD3NQS0_CRYJA</name>
<accession>A0AAD3NQS0</accession>
<gene>
    <name evidence="2" type="ORF">SUGI_1296780</name>
</gene>
<evidence type="ECO:0000256" key="1">
    <source>
        <dbReference type="ARBA" id="ARBA00009861"/>
    </source>
</evidence>
<dbReference type="PANTHER" id="PTHR31642">
    <property type="entry name" value="TRICHOTHECENE 3-O-ACETYLTRANSFERASE"/>
    <property type="match status" value="1"/>
</dbReference>
<dbReference type="Gene3D" id="3.30.559.10">
    <property type="entry name" value="Chloramphenicol acetyltransferase-like domain"/>
    <property type="match status" value="2"/>
</dbReference>
<dbReference type="GO" id="GO:0016747">
    <property type="term" value="F:acyltransferase activity, transferring groups other than amino-acyl groups"/>
    <property type="evidence" value="ECO:0007669"/>
    <property type="project" value="TreeGrafter"/>
</dbReference>
<dbReference type="Pfam" id="PF02458">
    <property type="entry name" value="Transferase"/>
    <property type="match status" value="2"/>
</dbReference>
<dbReference type="EMBL" id="BSEH01000081">
    <property type="protein sequence ID" value="GLJ57107.1"/>
    <property type="molecule type" value="Genomic_DNA"/>
</dbReference>
<evidence type="ECO:0000313" key="2">
    <source>
        <dbReference type="EMBL" id="GLJ57107.1"/>
    </source>
</evidence>
<dbReference type="PANTHER" id="PTHR31642:SF13">
    <property type="entry name" value="AGMATINE HYDROXYCINNAMOYLTRANSFERASE 1"/>
    <property type="match status" value="1"/>
</dbReference>
<organism evidence="2 3">
    <name type="scientific">Cryptomeria japonica</name>
    <name type="common">Japanese cedar</name>
    <name type="synonym">Cupressus japonica</name>
    <dbReference type="NCBI Taxonomy" id="3369"/>
    <lineage>
        <taxon>Eukaryota</taxon>
        <taxon>Viridiplantae</taxon>
        <taxon>Streptophyta</taxon>
        <taxon>Embryophyta</taxon>
        <taxon>Tracheophyta</taxon>
        <taxon>Spermatophyta</taxon>
        <taxon>Pinopsida</taxon>
        <taxon>Pinidae</taxon>
        <taxon>Conifers II</taxon>
        <taxon>Cupressales</taxon>
        <taxon>Cupressaceae</taxon>
        <taxon>Cryptomeria</taxon>
    </lineage>
</organism>
<comment type="similarity">
    <text evidence="1">Belongs to the plant acyltransferase family.</text>
</comment>
<dbReference type="InterPro" id="IPR023213">
    <property type="entry name" value="CAT-like_dom_sf"/>
</dbReference>
<dbReference type="InterPro" id="IPR050317">
    <property type="entry name" value="Plant_Fungal_Acyltransferase"/>
</dbReference>
<dbReference type="AlphaFoldDB" id="A0AAD3NQS0"/>
<dbReference type="Proteomes" id="UP001234787">
    <property type="component" value="Unassembled WGS sequence"/>
</dbReference>
<protein>
    <submittedName>
        <fullName evidence="2">Uncharacterized protein</fullName>
    </submittedName>
</protein>
<sequence length="326" mass="36119">MEVLRCEGVLIKPCAGKDHREFVELSNLDLIASPIYNKVVYVFEAPTPSSKVLKEGLAKVLAEFREWAGRYTKDTPSGCLGINLNDEGVLVIEGEADGTIADAMPFHPSAFLLKLVPPTSTVVINELLLMQKLKSKVNGSDKSRKPYTTFEILVAYIWKCITEARGLDGDVQTKASISVDGRKRLNPPLPKEFFGNAVYDSSAQTSASEIINNPLEFTAHLIHKSIAKVDDNFIRSAIDFFELRMQSLGPSKDNDGIDVIATSWMNFPTHNFHFGMGEPVYVGPSLMLIEGLIILFDSYTNVGGVEVVVCLSKEHMIQLEHYCFQV</sequence>
<proteinExistence type="inferred from homology"/>
<comment type="caution">
    <text evidence="2">The sequence shown here is derived from an EMBL/GenBank/DDBJ whole genome shotgun (WGS) entry which is preliminary data.</text>
</comment>
<reference evidence="2" key="1">
    <citation type="submission" date="2022-12" db="EMBL/GenBank/DDBJ databases">
        <title>Chromosome-Level Genome Assembly of Japanese Cedar (Cryptomeriajaponica D. Don).</title>
        <authorList>
            <person name="Fujino T."/>
            <person name="Yamaguchi K."/>
            <person name="Yokoyama T."/>
            <person name="Hamanaka T."/>
            <person name="Harazono Y."/>
            <person name="Kamada H."/>
            <person name="Kobayashi W."/>
            <person name="Ujino-Ihara T."/>
            <person name="Uchiyama K."/>
            <person name="Matsumoto A."/>
            <person name="Izuno A."/>
            <person name="Tsumura Y."/>
            <person name="Toyoda A."/>
            <person name="Shigenobu S."/>
            <person name="Moriguchi Y."/>
            <person name="Ueno S."/>
            <person name="Kasahara M."/>
        </authorList>
    </citation>
    <scope>NUCLEOTIDE SEQUENCE</scope>
</reference>